<gene>
    <name evidence="3" type="ORF">HYH02_003503</name>
</gene>
<keyword evidence="2" id="KW-0732">Signal</keyword>
<dbReference type="Proteomes" id="UP000613740">
    <property type="component" value="Unassembled WGS sequence"/>
</dbReference>
<dbReference type="OrthoDB" id="3937590at2759"/>
<sequence length="671" mass="67127">MGRSATFTGVTALLFVLAFASSASAHRGLLQTGTKASTPTTTNTVTAASSTAIDVSLGLPVINERLDSIEASLARLNGGTLPTLQNPITADTLMIGGKTLAETISGLNARIASIQTSLAALASKTDLSTGLANAIATANENANSALTAAKAALEARMRAAEERLTGAEGRLTGAEGRLNGAEGRLHSAEGRLDGAETRLSGAEGRLTGAENRLHGAEGRLDTAESGLDVLVKVDLPAAQGRLRALELEQGNIVNVVIPQAAAGAVAAATAASNSHADAALGQAQTSNNGRLTALEAQQQKMKDEVLPAVQGAVSTLAADLPTQAAQAAADAMAHADRIVREAQTSNNGRLAALEAQSKKMQDEVVPGLTQSLTTLQSAQVELAETTLPEAAAQALAQANAHADAAIKVLTDNVIPTAAAGASADALAKAKAHVTGVVSDLTTNTIAPISAAVSDLKTKDLPAAAEGAAAAAKAHADAAIQQLKTQDIPQAAAGTLAAAKEHASGLAKDIKDVAIPAAADAAVTRATGNAATAAAAAINSRVSPLEGRLSTMEDTTVPAVSAAVNKLNTDTLPAISNAVAAAQATANGNAQKLTTLETVSLVNINAAVAANTDAIRVNSANIATNVRDIGSNTNKIATLENTALPTVNSAISGLSTRVTTVEQRLPAGASKP</sequence>
<dbReference type="SUPFAM" id="SSF57997">
    <property type="entry name" value="Tropomyosin"/>
    <property type="match status" value="1"/>
</dbReference>
<comment type="caution">
    <text evidence="3">The sequence shown here is derived from an EMBL/GenBank/DDBJ whole genome shotgun (WGS) entry which is preliminary data.</text>
</comment>
<keyword evidence="4" id="KW-1185">Reference proteome</keyword>
<protein>
    <submittedName>
        <fullName evidence="3">Uncharacterized protein</fullName>
    </submittedName>
</protein>
<feature type="coiled-coil region" evidence="1">
    <location>
        <begin position="143"/>
        <end position="212"/>
    </location>
</feature>
<name>A0A835WPL8_9CHLO</name>
<dbReference type="AlphaFoldDB" id="A0A835WPL8"/>
<evidence type="ECO:0000256" key="1">
    <source>
        <dbReference type="SAM" id="Coils"/>
    </source>
</evidence>
<dbReference type="Gene3D" id="1.20.5.340">
    <property type="match status" value="1"/>
</dbReference>
<evidence type="ECO:0000256" key="2">
    <source>
        <dbReference type="SAM" id="SignalP"/>
    </source>
</evidence>
<accession>A0A835WPL8</accession>
<evidence type="ECO:0000313" key="3">
    <source>
        <dbReference type="EMBL" id="KAG2451723.1"/>
    </source>
</evidence>
<reference evidence="3" key="1">
    <citation type="journal article" date="2020" name="bioRxiv">
        <title>Comparative genomics of Chlamydomonas.</title>
        <authorList>
            <person name="Craig R.J."/>
            <person name="Hasan A.R."/>
            <person name="Ness R.W."/>
            <person name="Keightley P.D."/>
        </authorList>
    </citation>
    <scope>NUCLEOTIDE SEQUENCE</scope>
    <source>
        <strain evidence="3">CCAP 11/173</strain>
    </source>
</reference>
<feature type="chain" id="PRO_5032619580" evidence="2">
    <location>
        <begin position="26"/>
        <end position="671"/>
    </location>
</feature>
<proteinExistence type="predicted"/>
<keyword evidence="1" id="KW-0175">Coiled coil</keyword>
<feature type="signal peptide" evidence="2">
    <location>
        <begin position="1"/>
        <end position="25"/>
    </location>
</feature>
<organism evidence="3 4">
    <name type="scientific">Chlamydomonas schloesseri</name>
    <dbReference type="NCBI Taxonomy" id="2026947"/>
    <lineage>
        <taxon>Eukaryota</taxon>
        <taxon>Viridiplantae</taxon>
        <taxon>Chlorophyta</taxon>
        <taxon>core chlorophytes</taxon>
        <taxon>Chlorophyceae</taxon>
        <taxon>CS clade</taxon>
        <taxon>Chlamydomonadales</taxon>
        <taxon>Chlamydomonadaceae</taxon>
        <taxon>Chlamydomonas</taxon>
    </lineage>
</organism>
<evidence type="ECO:0000313" key="4">
    <source>
        <dbReference type="Proteomes" id="UP000613740"/>
    </source>
</evidence>
<dbReference type="EMBL" id="JAEHOD010000007">
    <property type="protein sequence ID" value="KAG2451723.1"/>
    <property type="molecule type" value="Genomic_DNA"/>
</dbReference>